<gene>
    <name evidence="1" type="ORF">SAMN02745217_04501</name>
</gene>
<name>A0A1M7YN66_9FIRM</name>
<accession>A0A1M7YN66</accession>
<organism evidence="1 2">
    <name type="scientific">Anaerocolumna xylanovorans DSM 12503</name>
    <dbReference type="NCBI Taxonomy" id="1121345"/>
    <lineage>
        <taxon>Bacteria</taxon>
        <taxon>Bacillati</taxon>
        <taxon>Bacillota</taxon>
        <taxon>Clostridia</taxon>
        <taxon>Lachnospirales</taxon>
        <taxon>Lachnospiraceae</taxon>
        <taxon>Anaerocolumna</taxon>
    </lineage>
</organism>
<dbReference type="STRING" id="1121345.SAMN02745217_04501"/>
<evidence type="ECO:0000313" key="1">
    <source>
        <dbReference type="EMBL" id="SHO54062.1"/>
    </source>
</evidence>
<dbReference type="Proteomes" id="UP000184612">
    <property type="component" value="Unassembled WGS sequence"/>
</dbReference>
<reference evidence="1 2" key="1">
    <citation type="submission" date="2016-12" db="EMBL/GenBank/DDBJ databases">
        <authorList>
            <person name="Song W.-J."/>
            <person name="Kurnit D.M."/>
        </authorList>
    </citation>
    <scope>NUCLEOTIDE SEQUENCE [LARGE SCALE GENOMIC DNA]</scope>
    <source>
        <strain evidence="1 2">DSM 12503</strain>
    </source>
</reference>
<keyword evidence="2" id="KW-1185">Reference proteome</keyword>
<dbReference type="OrthoDB" id="9848582at2"/>
<dbReference type="RefSeq" id="WP_073591125.1">
    <property type="nucleotide sequence ID" value="NZ_FRFD01000017.1"/>
</dbReference>
<evidence type="ECO:0000313" key="2">
    <source>
        <dbReference type="Proteomes" id="UP000184612"/>
    </source>
</evidence>
<dbReference type="EMBL" id="FRFD01000017">
    <property type="protein sequence ID" value="SHO54062.1"/>
    <property type="molecule type" value="Genomic_DNA"/>
</dbReference>
<sequence>MARGDTPFSGCSILKPFTVPGIWGGRIRAGKKSTSVYCFGNLNSLDRAVRTAGTKGKRVSEFLVSAVVLWHKQQSYIEKERCYALRLPVIREADSVFC</sequence>
<dbReference type="AlphaFoldDB" id="A0A1M7YN66"/>
<protein>
    <submittedName>
        <fullName evidence="1">Uncharacterized protein</fullName>
    </submittedName>
</protein>
<proteinExistence type="predicted"/>